<dbReference type="PROSITE" id="PS51198">
    <property type="entry name" value="UVRD_HELICASE_ATP_BIND"/>
    <property type="match status" value="1"/>
</dbReference>
<evidence type="ECO:0000256" key="9">
    <source>
        <dbReference type="ARBA" id="ARBA00034808"/>
    </source>
</evidence>
<dbReference type="Gene3D" id="3.40.50.300">
    <property type="entry name" value="P-loop containing nucleotide triphosphate hydrolases"/>
    <property type="match status" value="2"/>
</dbReference>
<evidence type="ECO:0000313" key="13">
    <source>
        <dbReference type="EMBL" id="GFR37192.1"/>
    </source>
</evidence>
<dbReference type="InterPro" id="IPR014016">
    <property type="entry name" value="UvrD-like_ATP-bd"/>
</dbReference>
<dbReference type="GO" id="GO:0003677">
    <property type="term" value="F:DNA binding"/>
    <property type="evidence" value="ECO:0007669"/>
    <property type="project" value="UniProtKB-KW"/>
</dbReference>
<evidence type="ECO:0000256" key="2">
    <source>
        <dbReference type="ARBA" id="ARBA00022741"/>
    </source>
</evidence>
<dbReference type="EMBL" id="BMAQ01000003">
    <property type="protein sequence ID" value="GFR37192.1"/>
    <property type="molecule type" value="Genomic_DNA"/>
</dbReference>
<keyword evidence="7" id="KW-0413">Isomerase</keyword>
<keyword evidence="5 11" id="KW-0067">ATP-binding</keyword>
<dbReference type="SUPFAM" id="SSF52540">
    <property type="entry name" value="P-loop containing nucleoside triphosphate hydrolases"/>
    <property type="match status" value="1"/>
</dbReference>
<evidence type="ECO:0000256" key="4">
    <source>
        <dbReference type="ARBA" id="ARBA00022806"/>
    </source>
</evidence>
<evidence type="ECO:0000256" key="10">
    <source>
        <dbReference type="ARBA" id="ARBA00048988"/>
    </source>
</evidence>
<keyword evidence="2 11" id="KW-0547">Nucleotide-binding</keyword>
<dbReference type="GO" id="GO:0005524">
    <property type="term" value="F:ATP binding"/>
    <property type="evidence" value="ECO:0007669"/>
    <property type="project" value="UniProtKB-UniRule"/>
</dbReference>
<dbReference type="Pfam" id="PF13361">
    <property type="entry name" value="UvrD_C"/>
    <property type="match status" value="1"/>
</dbReference>
<dbReference type="InterPro" id="IPR013986">
    <property type="entry name" value="DExx_box_DNA_helicase_dom_sf"/>
</dbReference>
<dbReference type="Gene3D" id="1.10.486.10">
    <property type="entry name" value="PCRA, domain 4"/>
    <property type="match status" value="1"/>
</dbReference>
<keyword evidence="4 11" id="KW-0347">Helicase</keyword>
<dbReference type="InterPro" id="IPR011528">
    <property type="entry name" value="NERD"/>
</dbReference>
<evidence type="ECO:0000313" key="14">
    <source>
        <dbReference type="Proteomes" id="UP000654993"/>
    </source>
</evidence>
<dbReference type="Pfam" id="PF00580">
    <property type="entry name" value="UvrD-helicase"/>
    <property type="match status" value="1"/>
</dbReference>
<evidence type="ECO:0000256" key="7">
    <source>
        <dbReference type="ARBA" id="ARBA00023235"/>
    </source>
</evidence>
<comment type="caution">
    <text evidence="13">The sequence shown here is derived from an EMBL/GenBank/DDBJ whole genome shotgun (WGS) entry which is preliminary data.</text>
</comment>
<evidence type="ECO:0000256" key="6">
    <source>
        <dbReference type="ARBA" id="ARBA00023125"/>
    </source>
</evidence>
<dbReference type="InterPro" id="IPR027417">
    <property type="entry name" value="P-loop_NTPase"/>
</dbReference>
<comment type="similarity">
    <text evidence="1">Belongs to the helicase family. UvrD subfamily.</text>
</comment>
<sequence length="1062" mass="124969">MAVVFPENFIGNHRSEKKVYKTLKETLPDQYYCYFNYNVGVQECDLYILVPDKGIVAVEIKSYSRETIREVRDNNTIILKNGRPPQTSPYKQARRFSFALRNEIIKHVDKNWVVASMVCYPNISKQDFIDLGLTVICRLEDAILAEDLENRERLEEKLFNIIEEQRRAAWITHAFEEEDFITVRSIIERRDWAQIKKSMDKVKMEETNESTNSVNNKREHYSILTYVSSLDEQHPYRNPDELVQLWCNGVKIIAFYRTNEEMEAAKQKVWDKIRERNLDHRFRLQDHEGNWESSVFQFYLYQIEYETDKPIVIIDGSKEAVQEFDSFLQEADRRTAFNYSQYKIEHAPIKQHIVVKAGAGTGKTFSMVQRINYLTYAEDLDAKSLSDAIFLITFTNEAADEMKKRIKKNFQDYYLLTNDYMYFEMIEAVDGMRISTIHSLAKRILQKFAPKLGLGKDLAIVSGKHERNQILEDEINSFLSNELGNQHSAIKQLGVDMYILKKRLNDLMDRLENHNIDYTDDALDWGEWDDRNWGNLISTVLKNTENRMRERLASENKVRISDLILNLKRLTNEFSDLEEYRGKVKYVFIDEFQDTDNVQIDLIKSFQNRIGFNFFVVGDIKQCIYRFRGAEERAFDRLIGDDPKKWGLEFSLQKNYRTDTKLLEIFEDRFARWGEEGLLVYNPDSDQLIGQRRFPENGQVFRKVEIGKSWEAERFNQEFIRVVKEEIDQLPPREQRSRNDKIAILVRDNYQIELVRGILQGSVYVETDSGGDLFQLEPVLDLYKLVLALLYHRSPEYLANLYTTPYADHTLSKIDLAFLINETGSEEEREARRIQYFSENPPIDKVQWKQYIANLRGEPALSVIWSIISNVKPWIRYGMKYDAENDQRAAARFYKRNLDLALEHLVSISKTDYLSLNKIEQYLRIMITTKQTAESRDSNLTEHSDVVCMTVHKSKGMEFHTVIMPFGDKDITGYKAEGITEVIHFSDDKLGISLRIDDGVTERRKTINNNYYNDEKSTEAESKKKEETRILYVAITRAIRKFVYFYKPTSSKCCWQRLIEMG</sequence>
<accession>A0A916VEG6</accession>
<keyword evidence="14" id="KW-1185">Reference proteome</keyword>
<organism evidence="13 14">
    <name type="scientific">Insulibacter thermoxylanivorax</name>
    <dbReference type="NCBI Taxonomy" id="2749268"/>
    <lineage>
        <taxon>Bacteria</taxon>
        <taxon>Bacillati</taxon>
        <taxon>Bacillota</taxon>
        <taxon>Bacilli</taxon>
        <taxon>Bacillales</taxon>
        <taxon>Paenibacillaceae</taxon>
        <taxon>Insulibacter</taxon>
    </lineage>
</organism>
<dbReference type="AlphaFoldDB" id="A0A916VEG6"/>
<reference evidence="13" key="2">
    <citation type="journal article" date="2021" name="Data Brief">
        <title>Draft genome sequence data of the facultative, thermophilic, xylanolytic bacterium Paenibacillus sp. strain DA-C8.</title>
        <authorList>
            <person name="Chhe C."/>
            <person name="Uke A."/>
            <person name="Baramee S."/>
            <person name="Ungkulpasvich U."/>
            <person name="Tachaapaikoon C."/>
            <person name="Pason P."/>
            <person name="Waeonukul R."/>
            <person name="Ratanakhanokchai K."/>
            <person name="Kosugi A."/>
        </authorList>
    </citation>
    <scope>NUCLEOTIDE SEQUENCE</scope>
    <source>
        <strain evidence="13">DA-C8</strain>
    </source>
</reference>
<comment type="catalytic activity">
    <reaction evidence="10">
        <text>ATP + H2O = ADP + phosphate + H(+)</text>
        <dbReference type="Rhea" id="RHEA:13065"/>
        <dbReference type="ChEBI" id="CHEBI:15377"/>
        <dbReference type="ChEBI" id="CHEBI:15378"/>
        <dbReference type="ChEBI" id="CHEBI:30616"/>
        <dbReference type="ChEBI" id="CHEBI:43474"/>
        <dbReference type="ChEBI" id="CHEBI:456216"/>
        <dbReference type="EC" id="5.6.2.4"/>
    </reaction>
</comment>
<dbReference type="Proteomes" id="UP000654993">
    <property type="component" value="Unassembled WGS sequence"/>
</dbReference>
<comment type="catalytic activity">
    <reaction evidence="8">
        <text>Couples ATP hydrolysis with the unwinding of duplex DNA by translocating in the 3'-5' direction.</text>
        <dbReference type="EC" id="5.6.2.4"/>
    </reaction>
</comment>
<evidence type="ECO:0000256" key="3">
    <source>
        <dbReference type="ARBA" id="ARBA00022801"/>
    </source>
</evidence>
<feature type="domain" description="UvrD-like helicase ATP-binding" evidence="12">
    <location>
        <begin position="336"/>
        <end position="659"/>
    </location>
</feature>
<name>A0A916VEG6_9BACL</name>
<evidence type="ECO:0000259" key="12">
    <source>
        <dbReference type="PROSITE" id="PS51198"/>
    </source>
</evidence>
<feature type="binding site" evidence="11">
    <location>
        <begin position="357"/>
        <end position="364"/>
    </location>
    <ligand>
        <name>ATP</name>
        <dbReference type="ChEBI" id="CHEBI:30616"/>
    </ligand>
</feature>
<keyword evidence="3 11" id="KW-0378">Hydrolase</keyword>
<reference evidence="13" key="1">
    <citation type="submission" date="2020-08" db="EMBL/GenBank/DDBJ databases">
        <authorList>
            <person name="Uke A."/>
            <person name="Chhe C."/>
            <person name="Baramee S."/>
            <person name="Kosugi A."/>
        </authorList>
    </citation>
    <scope>NUCLEOTIDE SEQUENCE</scope>
    <source>
        <strain evidence="13">DA-C8</strain>
    </source>
</reference>
<dbReference type="EC" id="5.6.2.4" evidence="9"/>
<dbReference type="Pfam" id="PF08378">
    <property type="entry name" value="NERD"/>
    <property type="match status" value="1"/>
</dbReference>
<evidence type="ECO:0000256" key="5">
    <source>
        <dbReference type="ARBA" id="ARBA00022840"/>
    </source>
</evidence>
<dbReference type="GO" id="GO:0016787">
    <property type="term" value="F:hydrolase activity"/>
    <property type="evidence" value="ECO:0007669"/>
    <property type="project" value="UniProtKB-UniRule"/>
</dbReference>
<gene>
    <name evidence="13" type="ORF">PRECH8_04880</name>
</gene>
<evidence type="ECO:0000256" key="1">
    <source>
        <dbReference type="ARBA" id="ARBA00009922"/>
    </source>
</evidence>
<dbReference type="InterPro" id="IPR014017">
    <property type="entry name" value="DNA_helicase_UvrD-like_C"/>
</dbReference>
<dbReference type="GO" id="GO:0000725">
    <property type="term" value="P:recombinational repair"/>
    <property type="evidence" value="ECO:0007669"/>
    <property type="project" value="TreeGrafter"/>
</dbReference>
<protein>
    <recommendedName>
        <fullName evidence="9">DNA 3'-5' helicase</fullName>
        <ecNumber evidence="9">5.6.2.4</ecNumber>
    </recommendedName>
</protein>
<dbReference type="CDD" id="cd17932">
    <property type="entry name" value="DEXQc_UvrD"/>
    <property type="match status" value="1"/>
</dbReference>
<proteinExistence type="inferred from homology"/>
<keyword evidence="6" id="KW-0238">DNA-binding</keyword>
<evidence type="ECO:0000256" key="11">
    <source>
        <dbReference type="PROSITE-ProRule" id="PRU00560"/>
    </source>
</evidence>
<dbReference type="GO" id="GO:0043138">
    <property type="term" value="F:3'-5' DNA helicase activity"/>
    <property type="evidence" value="ECO:0007669"/>
    <property type="project" value="UniProtKB-EC"/>
</dbReference>
<dbReference type="RefSeq" id="WP_200965473.1">
    <property type="nucleotide sequence ID" value="NZ_BMAQ01000003.1"/>
</dbReference>
<evidence type="ECO:0000256" key="8">
    <source>
        <dbReference type="ARBA" id="ARBA00034617"/>
    </source>
</evidence>
<dbReference type="PANTHER" id="PTHR11070">
    <property type="entry name" value="UVRD / RECB / PCRA DNA HELICASE FAMILY MEMBER"/>
    <property type="match status" value="1"/>
</dbReference>
<dbReference type="InterPro" id="IPR000212">
    <property type="entry name" value="DNA_helicase_UvrD/REP"/>
</dbReference>
<dbReference type="PANTHER" id="PTHR11070:SF2">
    <property type="entry name" value="ATP-DEPENDENT DNA HELICASE SRS2"/>
    <property type="match status" value="1"/>
</dbReference>
<dbReference type="Gene3D" id="1.10.10.160">
    <property type="match status" value="1"/>
</dbReference>